<dbReference type="OrthoDB" id="5106610at2759"/>
<gene>
    <name evidence="1" type="ORF">FMUND_29</name>
</gene>
<name>A0A8H5Z9H2_9HYPO</name>
<keyword evidence="2" id="KW-1185">Reference proteome</keyword>
<accession>A0A8H5Z9H2</accession>
<dbReference type="EMBL" id="JAAOAN010000002">
    <property type="protein sequence ID" value="KAF5725237.1"/>
    <property type="molecule type" value="Genomic_DNA"/>
</dbReference>
<dbReference type="Proteomes" id="UP000544331">
    <property type="component" value="Unassembled WGS sequence"/>
</dbReference>
<evidence type="ECO:0000313" key="2">
    <source>
        <dbReference type="Proteomes" id="UP000544331"/>
    </source>
</evidence>
<comment type="caution">
    <text evidence="1">The sequence shown here is derived from an EMBL/GenBank/DDBJ whole genome shotgun (WGS) entry which is preliminary data.</text>
</comment>
<protein>
    <submittedName>
        <fullName evidence="1">Meiosis mei2</fullName>
    </submittedName>
</protein>
<sequence>MMSMLVRLFTPTAGQYFRDEQCRRHSQYDGGTRLAELEEISYGSGVIPQVTTASSFQSLGQRFKGKNALVFYSEGSPTIAGALSQDMDISVDQTQIMLRDKLTLNLQLAFLNTSSPTHWVTPLPRHIGPDAHDAGKAAAAKDAAAQKDGGIWDGTQNNKLI</sequence>
<organism evidence="1 2">
    <name type="scientific">Fusarium mundagurra</name>
    <dbReference type="NCBI Taxonomy" id="1567541"/>
    <lineage>
        <taxon>Eukaryota</taxon>
        <taxon>Fungi</taxon>
        <taxon>Dikarya</taxon>
        <taxon>Ascomycota</taxon>
        <taxon>Pezizomycotina</taxon>
        <taxon>Sordariomycetes</taxon>
        <taxon>Hypocreomycetidae</taxon>
        <taxon>Hypocreales</taxon>
        <taxon>Nectriaceae</taxon>
        <taxon>Fusarium</taxon>
        <taxon>Fusarium fujikuroi species complex</taxon>
    </lineage>
</organism>
<dbReference type="AlphaFoldDB" id="A0A8H5Z9H2"/>
<evidence type="ECO:0000313" key="1">
    <source>
        <dbReference type="EMBL" id="KAF5725237.1"/>
    </source>
</evidence>
<reference evidence="1 2" key="1">
    <citation type="submission" date="2020-05" db="EMBL/GenBank/DDBJ databases">
        <title>Identification and distribution of gene clusters putatively required for synthesis of sphingolipid metabolism inhibitors in phylogenetically diverse species of the filamentous fungus Fusarium.</title>
        <authorList>
            <person name="Kim H.-S."/>
            <person name="Busman M."/>
            <person name="Brown D.W."/>
            <person name="Divon H."/>
            <person name="Uhlig S."/>
            <person name="Proctor R.H."/>
        </authorList>
    </citation>
    <scope>NUCLEOTIDE SEQUENCE [LARGE SCALE GENOMIC DNA]</scope>
    <source>
        <strain evidence="1 2">NRRL 66235</strain>
    </source>
</reference>
<proteinExistence type="predicted"/>